<dbReference type="Gene3D" id="3.40.50.1820">
    <property type="entry name" value="alpha/beta hydrolase"/>
    <property type="match status" value="1"/>
</dbReference>
<accession>A0A923HFU8</accession>
<evidence type="ECO:0000313" key="2">
    <source>
        <dbReference type="EMBL" id="MBC3861618.1"/>
    </source>
</evidence>
<reference evidence="2" key="1">
    <citation type="submission" date="2020-08" db="EMBL/GenBank/DDBJ databases">
        <title>Novel species isolated from subtropical streams in China.</title>
        <authorList>
            <person name="Lu H."/>
        </authorList>
    </citation>
    <scope>NUCLEOTIDE SEQUENCE</scope>
    <source>
        <strain evidence="2">KACC 12607</strain>
    </source>
</reference>
<dbReference type="PANTHER" id="PTHR43798:SF33">
    <property type="entry name" value="HYDROLASE, PUTATIVE (AFU_ORTHOLOGUE AFUA_2G14860)-RELATED"/>
    <property type="match status" value="1"/>
</dbReference>
<sequence length="300" mass="34373">MTSTHSSIISASRSEFIQIRGLQYHVRHWGEPDAPVIFMLHGWMDVSASFQFMVDHFTQDWHVIAPDLRGFGLTDAPGTDAYWFPDYLGDLDALLDHYVPDGAVNLLGHSMGANVVGLYAGTRPERVRKLVNLEGFGMPTTHPKQAPGRYRKWLDELRQQPELRTYASQSDVAARLQKTNPRLTNERAAFLSEFWSRENAEGRWEILGDPAHKQTSPLLFRVEEVMACWEQITAPVLWMQADDTNVWHWMGPKEEGQKEIDRRLAHIPDLQKEMIMDAGHMLHHDQPALLAQLIEAFLLK</sequence>
<organism evidence="2 3">
    <name type="scientific">Undibacterium jejuense</name>
    <dbReference type="NCBI Taxonomy" id="1344949"/>
    <lineage>
        <taxon>Bacteria</taxon>
        <taxon>Pseudomonadati</taxon>
        <taxon>Pseudomonadota</taxon>
        <taxon>Betaproteobacteria</taxon>
        <taxon>Burkholderiales</taxon>
        <taxon>Oxalobacteraceae</taxon>
        <taxon>Undibacterium</taxon>
    </lineage>
</organism>
<keyword evidence="3" id="KW-1185">Reference proteome</keyword>
<dbReference type="GO" id="GO:0016020">
    <property type="term" value="C:membrane"/>
    <property type="evidence" value="ECO:0007669"/>
    <property type="project" value="TreeGrafter"/>
</dbReference>
<evidence type="ECO:0000313" key="3">
    <source>
        <dbReference type="Proteomes" id="UP000634011"/>
    </source>
</evidence>
<dbReference type="InterPro" id="IPR029058">
    <property type="entry name" value="AB_hydrolase_fold"/>
</dbReference>
<feature type="domain" description="AB hydrolase-1" evidence="1">
    <location>
        <begin position="35"/>
        <end position="286"/>
    </location>
</feature>
<dbReference type="InterPro" id="IPR000073">
    <property type="entry name" value="AB_hydrolase_1"/>
</dbReference>
<name>A0A923HFU8_9BURK</name>
<gene>
    <name evidence="2" type="ORF">H8K32_05845</name>
</gene>
<dbReference type="AlphaFoldDB" id="A0A923HFU8"/>
<dbReference type="Pfam" id="PF00561">
    <property type="entry name" value="Abhydrolase_1"/>
    <property type="match status" value="1"/>
</dbReference>
<dbReference type="EMBL" id="JACOFV010000004">
    <property type="protein sequence ID" value="MBC3861618.1"/>
    <property type="molecule type" value="Genomic_DNA"/>
</dbReference>
<dbReference type="PRINTS" id="PR00111">
    <property type="entry name" value="ABHYDROLASE"/>
</dbReference>
<dbReference type="RefSeq" id="WP_186911551.1">
    <property type="nucleotide sequence ID" value="NZ_JACOFV010000004.1"/>
</dbReference>
<proteinExistence type="predicted"/>
<dbReference type="InterPro" id="IPR050266">
    <property type="entry name" value="AB_hydrolase_sf"/>
</dbReference>
<evidence type="ECO:0000259" key="1">
    <source>
        <dbReference type="Pfam" id="PF00561"/>
    </source>
</evidence>
<dbReference type="Proteomes" id="UP000634011">
    <property type="component" value="Unassembled WGS sequence"/>
</dbReference>
<comment type="caution">
    <text evidence="2">The sequence shown here is derived from an EMBL/GenBank/DDBJ whole genome shotgun (WGS) entry which is preliminary data.</text>
</comment>
<dbReference type="GO" id="GO:0016787">
    <property type="term" value="F:hydrolase activity"/>
    <property type="evidence" value="ECO:0007669"/>
    <property type="project" value="UniProtKB-KW"/>
</dbReference>
<dbReference type="SUPFAM" id="SSF53474">
    <property type="entry name" value="alpha/beta-Hydrolases"/>
    <property type="match status" value="1"/>
</dbReference>
<protein>
    <submittedName>
        <fullName evidence="2">Alpha/beta hydrolase</fullName>
    </submittedName>
</protein>
<keyword evidence="2" id="KW-0378">Hydrolase</keyword>
<dbReference type="PANTHER" id="PTHR43798">
    <property type="entry name" value="MONOACYLGLYCEROL LIPASE"/>
    <property type="match status" value="1"/>
</dbReference>